<dbReference type="Proteomes" id="UP000462931">
    <property type="component" value="Unassembled WGS sequence"/>
</dbReference>
<keyword evidence="2" id="KW-1185">Reference proteome</keyword>
<reference evidence="1 2" key="1">
    <citation type="submission" date="2019-11" db="EMBL/GenBank/DDBJ databases">
        <authorList>
            <person name="Cheng Q."/>
            <person name="Yang Z."/>
        </authorList>
    </citation>
    <scope>NUCLEOTIDE SEQUENCE [LARGE SCALE GENOMIC DNA]</scope>
    <source>
        <strain evidence="1 2">HX-22-1</strain>
    </source>
</reference>
<gene>
    <name evidence="1" type="ORF">GJJ64_01365</name>
</gene>
<accession>A0A7K0FIU9</accession>
<sequence length="214" mass="25306">MESKQAKELTSRIFREIESATSIDKLEHIKNIEELKVNRMKEEKYPPIKFEISYSEIKKFLDNENNLLKDSSIITDPLAKILYALAWKNGDLQKIKHIVEGIRNIDSYDEDMKNDGLVFYQFGKYLTKKNNEPIIDQHVIRAFAVRNAEKYKVDIDTLRRMSLLNSETHRGYIKDYKCWLISDDIQPSLKKEKDYIYHIDQILFALGKTIKLKK</sequence>
<name>A0A7K0FIU9_9SPHI</name>
<dbReference type="RefSeq" id="WP_154285980.1">
    <property type="nucleotide sequence ID" value="NZ_WKJI01000001.1"/>
</dbReference>
<organism evidence="1 2">
    <name type="scientific">Pedobacter puniceum</name>
    <dbReference type="NCBI Taxonomy" id="2666136"/>
    <lineage>
        <taxon>Bacteria</taxon>
        <taxon>Pseudomonadati</taxon>
        <taxon>Bacteroidota</taxon>
        <taxon>Sphingobacteriia</taxon>
        <taxon>Sphingobacteriales</taxon>
        <taxon>Sphingobacteriaceae</taxon>
        <taxon>Pedobacter</taxon>
    </lineage>
</organism>
<protein>
    <submittedName>
        <fullName evidence="1">Uncharacterized protein</fullName>
    </submittedName>
</protein>
<comment type="caution">
    <text evidence="1">The sequence shown here is derived from an EMBL/GenBank/DDBJ whole genome shotgun (WGS) entry which is preliminary data.</text>
</comment>
<evidence type="ECO:0000313" key="2">
    <source>
        <dbReference type="Proteomes" id="UP000462931"/>
    </source>
</evidence>
<dbReference type="AlphaFoldDB" id="A0A7K0FIU9"/>
<dbReference type="EMBL" id="WKJI01000001">
    <property type="protein sequence ID" value="MRX45828.1"/>
    <property type="molecule type" value="Genomic_DNA"/>
</dbReference>
<proteinExistence type="predicted"/>
<evidence type="ECO:0000313" key="1">
    <source>
        <dbReference type="EMBL" id="MRX45828.1"/>
    </source>
</evidence>